<evidence type="ECO:0000313" key="3">
    <source>
        <dbReference type="Proteomes" id="UP000760480"/>
    </source>
</evidence>
<dbReference type="EMBL" id="SPMZ01000028">
    <property type="protein sequence ID" value="NMQ19555.1"/>
    <property type="molecule type" value="Genomic_DNA"/>
</dbReference>
<comment type="caution">
    <text evidence="2">The sequence shown here is derived from an EMBL/GenBank/DDBJ whole genome shotgun (WGS) entry which is preliminary data.</text>
</comment>
<evidence type="ECO:0000313" key="2">
    <source>
        <dbReference type="EMBL" id="NMQ19555.1"/>
    </source>
</evidence>
<dbReference type="InterPro" id="IPR023485">
    <property type="entry name" value="Ptyr_pPase"/>
</dbReference>
<gene>
    <name evidence="2" type="ORF">E4P82_10340</name>
</gene>
<feature type="domain" description="Phosphotyrosine protein phosphatase I" evidence="1">
    <location>
        <begin position="3"/>
        <end position="147"/>
    </location>
</feature>
<proteinExistence type="predicted"/>
<dbReference type="RefSeq" id="WP_169248808.1">
    <property type="nucleotide sequence ID" value="NZ_SPMZ01000028.1"/>
</dbReference>
<dbReference type="SUPFAM" id="SSF52788">
    <property type="entry name" value="Phosphotyrosine protein phosphatases I"/>
    <property type="match status" value="1"/>
</dbReference>
<organism evidence="2 3">
    <name type="scientific">Candidatus Competibacter phosphatis</name>
    <dbReference type="NCBI Taxonomy" id="221280"/>
    <lineage>
        <taxon>Bacteria</taxon>
        <taxon>Pseudomonadati</taxon>
        <taxon>Pseudomonadota</taxon>
        <taxon>Gammaproteobacteria</taxon>
        <taxon>Candidatus Competibacteraceae</taxon>
        <taxon>Candidatus Competibacter</taxon>
    </lineage>
</organism>
<dbReference type="InterPro" id="IPR036196">
    <property type="entry name" value="Ptyr_pPase_sf"/>
</dbReference>
<dbReference type="Proteomes" id="UP000760480">
    <property type="component" value="Unassembled WGS sequence"/>
</dbReference>
<dbReference type="Pfam" id="PF01451">
    <property type="entry name" value="LMWPc"/>
    <property type="match status" value="1"/>
</dbReference>
<name>A0ABX1TJJ5_9GAMM</name>
<dbReference type="Gene3D" id="3.40.50.2300">
    <property type="match status" value="1"/>
</dbReference>
<accession>A0ABX1TJJ5</accession>
<reference evidence="2 3" key="1">
    <citation type="submission" date="2019-03" db="EMBL/GenBank/DDBJ databases">
        <title>Metabolic reconstructions from genomes of highly enriched 'Candidatus Accumulibacter' and 'Candidatus Competibacter' bioreactor populations.</title>
        <authorList>
            <person name="Annavajhala M.K."/>
            <person name="Welles L."/>
            <person name="Abbas B."/>
            <person name="Sorokin D."/>
            <person name="Park H."/>
            <person name="Van Loosdrecht M."/>
            <person name="Chandran K."/>
        </authorList>
    </citation>
    <scope>NUCLEOTIDE SEQUENCE [LARGE SCALE GENOMIC DNA]</scope>
    <source>
        <strain evidence="2 3">SBR_G</strain>
    </source>
</reference>
<dbReference type="SMART" id="SM00226">
    <property type="entry name" value="LMWPc"/>
    <property type="match status" value="1"/>
</dbReference>
<keyword evidence="3" id="KW-1185">Reference proteome</keyword>
<sequence length="160" mass="18141">MTNPILFLCTGNYYRSRFCEEYFNHRARYLGLPWRADSRGLAPDVDVFRNPGPISPATLQRLTELGASPGASLRYPRSVQSADLARADRIVALSRHEHQPMVERFFPTYGPLVEYWEVGDLPLETPAHALEKMTRLVERLVDELQPETERIAAFAPAPAS</sequence>
<protein>
    <submittedName>
        <fullName evidence="2">Low molecular weight phosphatase family protein</fullName>
    </submittedName>
</protein>
<evidence type="ECO:0000259" key="1">
    <source>
        <dbReference type="SMART" id="SM00226"/>
    </source>
</evidence>